<dbReference type="EMBL" id="OW152816">
    <property type="protein sequence ID" value="CAH2066445.1"/>
    <property type="molecule type" value="Genomic_DNA"/>
</dbReference>
<protein>
    <submittedName>
        <fullName evidence="2">Uncharacterized protein</fullName>
    </submittedName>
</protein>
<evidence type="ECO:0000256" key="1">
    <source>
        <dbReference type="SAM" id="MobiDB-lite"/>
    </source>
</evidence>
<evidence type="ECO:0000313" key="3">
    <source>
        <dbReference type="Proteomes" id="UP000837857"/>
    </source>
</evidence>
<gene>
    <name evidence="2" type="ORF">IPOD504_LOCUS13434</name>
</gene>
<feature type="non-terminal residue" evidence="2">
    <location>
        <position position="92"/>
    </location>
</feature>
<keyword evidence="3" id="KW-1185">Reference proteome</keyword>
<sequence>MRSRPKASRRQRTVSRGSDAFCPGAVCARARHQPRSPCDRVTAYRLQVHCAAALLAITFQRRHCRADKPVPRQCGKPKSRSSADSKKKNRSS</sequence>
<accession>A0ABN8ITK3</accession>
<feature type="region of interest" description="Disordered" evidence="1">
    <location>
        <begin position="67"/>
        <end position="92"/>
    </location>
</feature>
<evidence type="ECO:0000313" key="2">
    <source>
        <dbReference type="EMBL" id="CAH2066445.1"/>
    </source>
</evidence>
<dbReference type="Proteomes" id="UP000837857">
    <property type="component" value="Chromosome 4"/>
</dbReference>
<reference evidence="2" key="1">
    <citation type="submission" date="2022-03" db="EMBL/GenBank/DDBJ databases">
        <authorList>
            <person name="Martin H S."/>
        </authorList>
    </citation>
    <scope>NUCLEOTIDE SEQUENCE</scope>
</reference>
<name>A0ABN8ITK3_9NEOP</name>
<proteinExistence type="predicted"/>
<organism evidence="2 3">
    <name type="scientific">Iphiclides podalirius</name>
    <name type="common">scarce swallowtail</name>
    <dbReference type="NCBI Taxonomy" id="110791"/>
    <lineage>
        <taxon>Eukaryota</taxon>
        <taxon>Metazoa</taxon>
        <taxon>Ecdysozoa</taxon>
        <taxon>Arthropoda</taxon>
        <taxon>Hexapoda</taxon>
        <taxon>Insecta</taxon>
        <taxon>Pterygota</taxon>
        <taxon>Neoptera</taxon>
        <taxon>Endopterygota</taxon>
        <taxon>Lepidoptera</taxon>
        <taxon>Glossata</taxon>
        <taxon>Ditrysia</taxon>
        <taxon>Papilionoidea</taxon>
        <taxon>Papilionidae</taxon>
        <taxon>Papilioninae</taxon>
        <taxon>Iphiclides</taxon>
    </lineage>
</organism>